<evidence type="ECO:0000259" key="3">
    <source>
        <dbReference type="Pfam" id="PF04504"/>
    </source>
</evidence>
<dbReference type="EMBL" id="JBJUIK010000015">
    <property type="protein sequence ID" value="KAL3503415.1"/>
    <property type="molecule type" value="Genomic_DNA"/>
</dbReference>
<dbReference type="AlphaFoldDB" id="A0ABD2YB28"/>
<evidence type="ECO:0000313" key="4">
    <source>
        <dbReference type="EMBL" id="KAL3503415.1"/>
    </source>
</evidence>
<dbReference type="InterPro" id="IPR007592">
    <property type="entry name" value="GEBP"/>
</dbReference>
<evidence type="ECO:0000313" key="5">
    <source>
        <dbReference type="Proteomes" id="UP001630127"/>
    </source>
</evidence>
<name>A0ABD2YB28_9GENT</name>
<dbReference type="GO" id="GO:0010468">
    <property type="term" value="P:regulation of gene expression"/>
    <property type="evidence" value="ECO:0007669"/>
    <property type="project" value="UniProtKB-ARBA"/>
</dbReference>
<comment type="similarity">
    <text evidence="1">Belongs to the GeBP family.</text>
</comment>
<proteinExistence type="inferred from homology"/>
<dbReference type="Pfam" id="PF04504">
    <property type="entry name" value="GeBP-like_DBD"/>
    <property type="match status" value="1"/>
</dbReference>
<organism evidence="4 5">
    <name type="scientific">Cinchona calisaya</name>
    <dbReference type="NCBI Taxonomy" id="153742"/>
    <lineage>
        <taxon>Eukaryota</taxon>
        <taxon>Viridiplantae</taxon>
        <taxon>Streptophyta</taxon>
        <taxon>Embryophyta</taxon>
        <taxon>Tracheophyta</taxon>
        <taxon>Spermatophyta</taxon>
        <taxon>Magnoliopsida</taxon>
        <taxon>eudicotyledons</taxon>
        <taxon>Gunneridae</taxon>
        <taxon>Pentapetalae</taxon>
        <taxon>asterids</taxon>
        <taxon>lamiids</taxon>
        <taxon>Gentianales</taxon>
        <taxon>Rubiaceae</taxon>
        <taxon>Cinchonoideae</taxon>
        <taxon>Cinchoneae</taxon>
        <taxon>Cinchona</taxon>
    </lineage>
</organism>
<accession>A0ABD2YB28</accession>
<feature type="domain" description="Glabrous enhancer-binding protein-like DBD" evidence="3">
    <location>
        <begin position="161"/>
        <end position="247"/>
    </location>
</feature>
<dbReference type="PANTHER" id="PTHR31662:SF33">
    <property type="entry name" value="DNA-BINDING STOREKEEPER PROTEIN TRANSCRIPTIONAL REGULATOR-LIKE PROTEIN"/>
    <property type="match status" value="1"/>
</dbReference>
<dbReference type="InterPro" id="IPR053932">
    <property type="entry name" value="GeBP-like_DBD"/>
</dbReference>
<keyword evidence="5" id="KW-1185">Reference proteome</keyword>
<comment type="caution">
    <text evidence="4">The sequence shown here is derived from an EMBL/GenBank/DDBJ whole genome shotgun (WGS) entry which is preliminary data.</text>
</comment>
<protein>
    <recommendedName>
        <fullName evidence="3">Glabrous enhancer-binding protein-like DBD domain-containing protein</fullName>
    </recommendedName>
</protein>
<evidence type="ECO:0000256" key="1">
    <source>
        <dbReference type="ARBA" id="ARBA00010820"/>
    </source>
</evidence>
<reference evidence="4 5" key="1">
    <citation type="submission" date="2024-11" db="EMBL/GenBank/DDBJ databases">
        <title>A near-complete genome assembly of Cinchona calisaya.</title>
        <authorList>
            <person name="Lian D.C."/>
            <person name="Zhao X.W."/>
            <person name="Wei L."/>
        </authorList>
    </citation>
    <scope>NUCLEOTIDE SEQUENCE [LARGE SCALE GENOMIC DNA]</scope>
    <source>
        <tissue evidence="4">Nenye</tissue>
    </source>
</reference>
<dbReference type="PANTHER" id="PTHR31662">
    <property type="entry name" value="BNAANNG10740D PROTEIN-RELATED"/>
    <property type="match status" value="1"/>
</dbReference>
<sequence>MSGDPGPSSTNPPNINLAFAFLNLRQQYIKILELMLEYNSAFKAFPSADSDEFHDFVQEHGLVNLSQKNLKWAVVFMEESFQKIARDHGRYAHFLDKYLDDRFQLSKRIWGPPIPPHQETPNQDGDHKGKAVADNLEGDLDYGAIDDHHDVLVDAKQDNMDIAILRAILEFKMMKNSAKNPEPDSDDLYRFLGRTIGDVKQDELVDRILFLQENCNRIKMSKLMEDDVEFISPSREEIYNLSCMIWSNPLGQLIVLNQDDYDAEKVIDEDGPDTQFEEDEEDEQPEVKSKKWIKLGCWQQQTPAANIECRPPVQY</sequence>
<gene>
    <name evidence="4" type="ORF">ACH5RR_037864</name>
</gene>
<feature type="region of interest" description="Disordered" evidence="2">
    <location>
        <begin position="110"/>
        <end position="131"/>
    </location>
</feature>
<evidence type="ECO:0000256" key="2">
    <source>
        <dbReference type="SAM" id="MobiDB-lite"/>
    </source>
</evidence>
<dbReference type="Proteomes" id="UP001630127">
    <property type="component" value="Unassembled WGS sequence"/>
</dbReference>